<gene>
    <name evidence="8" type="ORF">AB6724_14580</name>
</gene>
<dbReference type="Pfam" id="PF05140">
    <property type="entry name" value="ResB"/>
    <property type="match status" value="1"/>
</dbReference>
<feature type="transmembrane region" description="Helical" evidence="6">
    <location>
        <begin position="63"/>
        <end position="91"/>
    </location>
</feature>
<feature type="domain" description="ResB-like" evidence="7">
    <location>
        <begin position="27"/>
        <end position="705"/>
    </location>
</feature>
<organism evidence="8 9">
    <name type="scientific">Comamonas guangdongensis</name>
    <dbReference type="NCBI Taxonomy" id="510515"/>
    <lineage>
        <taxon>Bacteria</taxon>
        <taxon>Pseudomonadati</taxon>
        <taxon>Pseudomonadota</taxon>
        <taxon>Betaproteobacteria</taxon>
        <taxon>Burkholderiales</taxon>
        <taxon>Comamonadaceae</taxon>
        <taxon>Comamonas</taxon>
    </lineage>
</organism>
<name>A0ABV3ZYT4_9BURK</name>
<evidence type="ECO:0000256" key="1">
    <source>
        <dbReference type="ARBA" id="ARBA00004141"/>
    </source>
</evidence>
<dbReference type="RefSeq" id="WP_369339251.1">
    <property type="nucleotide sequence ID" value="NZ_JBFYGN010000017.1"/>
</dbReference>
<feature type="transmembrane region" description="Helical" evidence="6">
    <location>
        <begin position="180"/>
        <end position="198"/>
    </location>
</feature>
<accession>A0ABV3ZYT4</accession>
<dbReference type="PANTHER" id="PTHR31566">
    <property type="entry name" value="CYTOCHROME C BIOGENESIS PROTEIN CCS1, CHLOROPLASTIC"/>
    <property type="match status" value="1"/>
</dbReference>
<reference evidence="8 9" key="1">
    <citation type="journal article" date="2013" name="Int. J. Syst. Evol. Microbiol.">
        <title>Comamonas guangdongensis sp. nov., isolated from subterranean forest sediment, and emended description of the genus Comamonas.</title>
        <authorList>
            <person name="Zhang J."/>
            <person name="Wang Y."/>
            <person name="Zhou S."/>
            <person name="Wu C."/>
            <person name="He J."/>
            <person name="Li F."/>
        </authorList>
    </citation>
    <scope>NUCLEOTIDE SEQUENCE [LARGE SCALE GENOMIC DNA]</scope>
    <source>
        <strain evidence="8 9">CCTCC AB2011133</strain>
    </source>
</reference>
<dbReference type="EMBL" id="JBFYGN010000017">
    <property type="protein sequence ID" value="MEX8194064.1"/>
    <property type="molecule type" value="Genomic_DNA"/>
</dbReference>
<evidence type="ECO:0000256" key="5">
    <source>
        <dbReference type="ARBA" id="ARBA00023136"/>
    </source>
</evidence>
<protein>
    <submittedName>
        <fullName evidence="8">Cytochrome c biogenesis protein ResB</fullName>
    </submittedName>
</protein>
<proteinExistence type="predicted"/>
<evidence type="ECO:0000256" key="2">
    <source>
        <dbReference type="ARBA" id="ARBA00022692"/>
    </source>
</evidence>
<keyword evidence="2 6" id="KW-0812">Transmembrane</keyword>
<feature type="transmembrane region" description="Helical" evidence="6">
    <location>
        <begin position="21"/>
        <end position="43"/>
    </location>
</feature>
<dbReference type="InterPro" id="IPR007816">
    <property type="entry name" value="ResB-like_domain"/>
</dbReference>
<evidence type="ECO:0000313" key="9">
    <source>
        <dbReference type="Proteomes" id="UP001561046"/>
    </source>
</evidence>
<keyword evidence="5 6" id="KW-0472">Membrane</keyword>
<comment type="caution">
    <text evidence="8">The sequence shown here is derived from an EMBL/GenBank/DDBJ whole genome shotgun (WGS) entry which is preliminary data.</text>
</comment>
<dbReference type="Proteomes" id="UP001561046">
    <property type="component" value="Unassembled WGS sequence"/>
</dbReference>
<keyword evidence="4 6" id="KW-1133">Transmembrane helix</keyword>
<feature type="transmembrane region" description="Helical" evidence="6">
    <location>
        <begin position="651"/>
        <end position="669"/>
    </location>
</feature>
<keyword evidence="3" id="KW-0201">Cytochrome c-type biogenesis</keyword>
<evidence type="ECO:0000256" key="6">
    <source>
        <dbReference type="SAM" id="Phobius"/>
    </source>
</evidence>
<evidence type="ECO:0000256" key="4">
    <source>
        <dbReference type="ARBA" id="ARBA00022989"/>
    </source>
</evidence>
<comment type="subcellular location">
    <subcellularLocation>
        <location evidence="1">Membrane</location>
        <topology evidence="1">Multi-pass membrane protein</topology>
    </subcellularLocation>
</comment>
<evidence type="ECO:0000256" key="3">
    <source>
        <dbReference type="ARBA" id="ARBA00022748"/>
    </source>
</evidence>
<dbReference type="PANTHER" id="PTHR31566:SF0">
    <property type="entry name" value="CYTOCHROME C BIOGENESIS PROTEIN CCS1, CHLOROPLASTIC"/>
    <property type="match status" value="1"/>
</dbReference>
<sequence>MSDLPIRDRDSSRSQAVRATLELLASMRFAISLLTVICIASVIGTVLKQHEPLVNYVNQFGPFWAQLFLALKLNAVYSAWWFLLILAFLVISTSLCVSRHAPKYLADIRTYKENIREQSLKAFHHRAEAEVAGSTEEAAKRLGQQLVSGGWKVKLQQRDTAAGPGTGWMLAAKAGAANKLGYIAAHCAIVLICLGGLFDGDLIVRAQMLLGGKTPYTGGGMISDVAPEHRLSTQNPTFRGNLMVSEGTQSGTAILSQSDGILLQELPFSVELKKFIVEYYSTGMPKLFASDIVIHDRETGEKLEKRVEVNHPASYKGIEIYQSSFDDGGSSVKMHAVPMDGISQPFDVEGVIGSSSDFVRKLADGKQDKLTLEYTALRTINVENFGGQDKNGSGTDVRKVDLKQSIENRLGAAHKTTDKKDLRNIGPSVGYKLRDASGQAREFQNYMLPVDTGDGQPVFLLGVRENQADQMRYLRVPADPEGTMDTFLHLRQAMQNRTLAEKAARAYVQKAVDVSRPELAEPLTQSALKALELFAGQDSKIQGPEGKPLGGLQAISNFMDSNVPEAERERAGEVLVRILNGVLFELAQQVRQQAGLKPLESNEKTQSFMTQAVFSLSDAQFYPAPVVFMLQDFKQVQASVFQVARAPGKNVVYLGCALLILGVFAMLYVRDRRIWIWLTPHNGASHANMALSTNRKTLDGDREFAMLAEKLIGAQPLPKKTPGGSV</sequence>
<dbReference type="InterPro" id="IPR023494">
    <property type="entry name" value="Cyt_c_bgen_Ccs1/CcsB/ResB"/>
</dbReference>
<evidence type="ECO:0000259" key="7">
    <source>
        <dbReference type="Pfam" id="PF05140"/>
    </source>
</evidence>
<evidence type="ECO:0000313" key="8">
    <source>
        <dbReference type="EMBL" id="MEX8194064.1"/>
    </source>
</evidence>
<keyword evidence="9" id="KW-1185">Reference proteome</keyword>